<proteinExistence type="predicted"/>
<evidence type="ECO:0000256" key="8">
    <source>
        <dbReference type="SAM" id="Phobius"/>
    </source>
</evidence>
<comment type="subcellular location">
    <subcellularLocation>
        <location evidence="1">Cell membrane</location>
        <topology evidence="1">Multi-pass membrane protein</topology>
    </subcellularLocation>
    <subcellularLocation>
        <location evidence="7">Membrane</location>
        <topology evidence="7">Multi-pass membrane protein</topology>
    </subcellularLocation>
</comment>
<dbReference type="InterPro" id="IPR001750">
    <property type="entry name" value="ND/Mrp_TM"/>
</dbReference>
<keyword evidence="4 8" id="KW-1133">Transmembrane helix</keyword>
<feature type="transmembrane region" description="Helical" evidence="8">
    <location>
        <begin position="393"/>
        <end position="412"/>
    </location>
</feature>
<feature type="transmembrane region" description="Helical" evidence="8">
    <location>
        <begin position="115"/>
        <end position="135"/>
    </location>
</feature>
<feature type="transmembrane region" description="Helical" evidence="8">
    <location>
        <begin position="172"/>
        <end position="194"/>
    </location>
</feature>
<feature type="transmembrane region" description="Helical" evidence="8">
    <location>
        <begin position="85"/>
        <end position="108"/>
    </location>
</feature>
<dbReference type="GO" id="GO:0042773">
    <property type="term" value="P:ATP synthesis coupled electron transport"/>
    <property type="evidence" value="ECO:0007669"/>
    <property type="project" value="InterPro"/>
</dbReference>
<dbReference type="GO" id="GO:0016491">
    <property type="term" value="F:oxidoreductase activity"/>
    <property type="evidence" value="ECO:0007669"/>
    <property type="project" value="UniProtKB-KW"/>
</dbReference>
<feature type="transmembrane region" description="Helical" evidence="8">
    <location>
        <begin position="40"/>
        <end position="65"/>
    </location>
</feature>
<feature type="transmembrane region" description="Helical" evidence="8">
    <location>
        <begin position="214"/>
        <end position="239"/>
    </location>
</feature>
<feature type="transmembrane region" description="Helical" evidence="8">
    <location>
        <begin position="6"/>
        <end position="28"/>
    </location>
</feature>
<evidence type="ECO:0000256" key="4">
    <source>
        <dbReference type="ARBA" id="ARBA00022989"/>
    </source>
</evidence>
<dbReference type="Pfam" id="PF00361">
    <property type="entry name" value="Proton_antipo_M"/>
    <property type="match status" value="1"/>
</dbReference>
<feature type="transmembrane region" description="Helical" evidence="8">
    <location>
        <begin position="543"/>
        <end position="563"/>
    </location>
</feature>
<keyword evidence="2" id="KW-1003">Cell membrane</keyword>
<dbReference type="GO" id="GO:0008137">
    <property type="term" value="F:NADH dehydrogenase (ubiquinone) activity"/>
    <property type="evidence" value="ECO:0007669"/>
    <property type="project" value="InterPro"/>
</dbReference>
<evidence type="ECO:0000313" key="11">
    <source>
        <dbReference type="Proteomes" id="UP000177565"/>
    </source>
</evidence>
<keyword evidence="5" id="KW-0560">Oxidoreductase</keyword>
<feature type="transmembrane region" description="Helical" evidence="8">
    <location>
        <begin position="356"/>
        <end position="373"/>
    </location>
</feature>
<sequence length="683" mass="74992">MLVLIASPTGFIELILFFAVGAIGALCLRKDDKLANVRSSFFAIVGSLWGTIFSVGALFALNTILFSIGTPVFPLLSVSIAIDKLSAFFILVISLVSLFCSIYGFGYVRHFYGKYSIGALGFFYNIFILGMLVVVSASNALFFLIAWESMSVASYFLVVYDRRDPNNISAGSLYLVMTYIGTACIVLAFLMLYKFTGSFDFTIIKTMMGTIPDWIKNVVFVLAVVGFGTKAGIIPFHGWLPSAHPAAPSHVSALMSGVMIKTGIYMMIRLFLDILSPIPEWWGLSLLIIGSISSLLGVLYALTEHDIKRLLAYHSIENIGIILLGLGAALTFTSLGIHSLALLGLVAALFHTLNHATFKSLLFLSSGSVINQMHTRNMEEYGGLIKYMPQTALFFLVGSMAISALPPFNGFFSEWLTFQTLFQGIASLDFYAKWIFVGAAAVLAFTGGLALACFVKVFSATFLARPRSSEVAHAKEAPFSMRFGMGALAVLSLLLGIYSGHISAVLGYVGRDVSIFHDVPALFLSSEAGRLVVGNFSSVSAPVLFALLLVVLVVTWGVVRFFVYKKQEIHTGITWDCGTDLTPRMEITATGFSRSIISIFKSVLKPSMQHAVEYHDAVSRYLPKTRTVTLGVRDMYRLYLYEPINGFVVRLSRYVKRLQNGIINAYMLYMFVVLLVVLFLAVR</sequence>
<dbReference type="EMBL" id="MHRQ01000016">
    <property type="protein sequence ID" value="OHA26771.1"/>
    <property type="molecule type" value="Genomic_DNA"/>
</dbReference>
<reference evidence="10 11" key="1">
    <citation type="journal article" date="2016" name="Nat. Commun.">
        <title>Thousands of microbial genomes shed light on interconnected biogeochemical processes in an aquifer system.</title>
        <authorList>
            <person name="Anantharaman K."/>
            <person name="Brown C.T."/>
            <person name="Hug L.A."/>
            <person name="Sharon I."/>
            <person name="Castelle C.J."/>
            <person name="Probst A.J."/>
            <person name="Thomas B.C."/>
            <person name="Singh A."/>
            <person name="Wilkins M.J."/>
            <person name="Karaoz U."/>
            <person name="Brodie E.L."/>
            <person name="Williams K.H."/>
            <person name="Hubbard S.S."/>
            <person name="Banfield J.F."/>
        </authorList>
    </citation>
    <scope>NUCLEOTIDE SEQUENCE [LARGE SCALE GENOMIC DNA]</scope>
</reference>
<feature type="transmembrane region" description="Helical" evidence="8">
    <location>
        <begin position="284"/>
        <end position="302"/>
    </location>
</feature>
<name>A0A1G2MUZ0_9BACT</name>
<organism evidence="10 11">
    <name type="scientific">Candidatus Taylorbacteria bacterium RIFCSPHIGHO2_02_FULL_46_13</name>
    <dbReference type="NCBI Taxonomy" id="1802312"/>
    <lineage>
        <taxon>Bacteria</taxon>
        <taxon>Candidatus Tayloriibacteriota</taxon>
    </lineage>
</organism>
<evidence type="ECO:0000256" key="1">
    <source>
        <dbReference type="ARBA" id="ARBA00004651"/>
    </source>
</evidence>
<accession>A0A1G2MUZ0</accession>
<dbReference type="Proteomes" id="UP000177565">
    <property type="component" value="Unassembled WGS sequence"/>
</dbReference>
<dbReference type="STRING" id="1802312.A3C06_01350"/>
<dbReference type="PANTHER" id="PTHR42682:SF3">
    <property type="entry name" value="FORMATE HYDROGENLYASE SUBUNIT 3-RELATED"/>
    <property type="match status" value="1"/>
</dbReference>
<feature type="transmembrane region" description="Helical" evidence="8">
    <location>
        <begin position="432"/>
        <end position="458"/>
    </location>
</feature>
<gene>
    <name evidence="10" type="ORF">A3C06_01350</name>
</gene>
<evidence type="ECO:0000256" key="3">
    <source>
        <dbReference type="ARBA" id="ARBA00022692"/>
    </source>
</evidence>
<dbReference type="PANTHER" id="PTHR42682">
    <property type="entry name" value="HYDROGENASE-4 COMPONENT F"/>
    <property type="match status" value="1"/>
</dbReference>
<dbReference type="PRINTS" id="PR01437">
    <property type="entry name" value="NUOXDRDTASE4"/>
</dbReference>
<feature type="transmembrane region" description="Helical" evidence="8">
    <location>
        <begin position="662"/>
        <end position="682"/>
    </location>
</feature>
<evidence type="ECO:0000256" key="5">
    <source>
        <dbReference type="ARBA" id="ARBA00023002"/>
    </source>
</evidence>
<dbReference type="GO" id="GO:0005886">
    <property type="term" value="C:plasma membrane"/>
    <property type="evidence" value="ECO:0007669"/>
    <property type="project" value="UniProtKB-SubCell"/>
</dbReference>
<dbReference type="InterPro" id="IPR003918">
    <property type="entry name" value="NADH_UbQ_OxRdtase"/>
</dbReference>
<evidence type="ECO:0000256" key="7">
    <source>
        <dbReference type="RuleBase" id="RU000320"/>
    </source>
</evidence>
<keyword evidence="3 7" id="KW-0812">Transmembrane</keyword>
<feature type="transmembrane region" description="Helical" evidence="8">
    <location>
        <begin position="323"/>
        <end position="350"/>
    </location>
</feature>
<feature type="transmembrane region" description="Helical" evidence="8">
    <location>
        <begin position="141"/>
        <end position="160"/>
    </location>
</feature>
<protein>
    <recommendedName>
        <fullName evidence="9">NADH:quinone oxidoreductase/Mrp antiporter transmembrane domain-containing protein</fullName>
    </recommendedName>
</protein>
<dbReference type="PROSITE" id="PS00012">
    <property type="entry name" value="PHOSPHOPANTETHEINE"/>
    <property type="match status" value="1"/>
</dbReference>
<dbReference type="AlphaFoldDB" id="A0A1G2MUZ0"/>
<evidence type="ECO:0000313" key="10">
    <source>
        <dbReference type="EMBL" id="OHA26771.1"/>
    </source>
</evidence>
<comment type="caution">
    <text evidence="10">The sequence shown here is derived from an EMBL/GenBank/DDBJ whole genome shotgun (WGS) entry which is preliminary data.</text>
</comment>
<keyword evidence="6 8" id="KW-0472">Membrane</keyword>
<feature type="domain" description="NADH:quinone oxidoreductase/Mrp antiporter transmembrane" evidence="9">
    <location>
        <begin position="137"/>
        <end position="423"/>
    </location>
</feature>
<dbReference type="InterPro" id="IPR006162">
    <property type="entry name" value="Ppantetheine_attach_site"/>
</dbReference>
<evidence type="ECO:0000259" key="9">
    <source>
        <dbReference type="Pfam" id="PF00361"/>
    </source>
</evidence>
<evidence type="ECO:0000256" key="6">
    <source>
        <dbReference type="ARBA" id="ARBA00023136"/>
    </source>
</evidence>
<dbReference type="InterPro" id="IPR052175">
    <property type="entry name" value="ComplexI-like_HydComp"/>
</dbReference>
<evidence type="ECO:0000256" key="2">
    <source>
        <dbReference type="ARBA" id="ARBA00022475"/>
    </source>
</evidence>